<dbReference type="PANTHER" id="PTHR31739:SF30">
    <property type="entry name" value="COPAL-8-OL DIPHOSPHATE HYDRATASE, CHLOROPLASTIC"/>
    <property type="match status" value="1"/>
</dbReference>
<dbReference type="AlphaFoldDB" id="A0ABD1TXP5"/>
<dbReference type="SUPFAM" id="SSF48239">
    <property type="entry name" value="Terpenoid cyclases/Protein prenyltransferases"/>
    <property type="match status" value="1"/>
</dbReference>
<proteinExistence type="predicted"/>
<dbReference type="Gene3D" id="1.50.10.160">
    <property type="match status" value="1"/>
</dbReference>
<dbReference type="InterPro" id="IPR008930">
    <property type="entry name" value="Terpenoid_cyclase/PrenylTrfase"/>
</dbReference>
<dbReference type="EMBL" id="JBFOLK010000004">
    <property type="protein sequence ID" value="KAL2517492.1"/>
    <property type="molecule type" value="Genomic_DNA"/>
</dbReference>
<feature type="domain" description="Terpene synthase N-terminal" evidence="1">
    <location>
        <begin position="17"/>
        <end position="64"/>
    </location>
</feature>
<comment type="caution">
    <text evidence="2">The sequence shown here is derived from an EMBL/GenBank/DDBJ whole genome shotgun (WGS) entry which is preliminary data.</text>
</comment>
<feature type="domain" description="Terpene synthase N-terminal" evidence="1">
    <location>
        <begin position="69"/>
        <end position="125"/>
    </location>
</feature>
<evidence type="ECO:0000313" key="3">
    <source>
        <dbReference type="Proteomes" id="UP001604336"/>
    </source>
</evidence>
<protein>
    <submittedName>
        <fullName evidence="2">Ent-copalyl diphosphate synthase</fullName>
    </submittedName>
</protein>
<evidence type="ECO:0000259" key="1">
    <source>
        <dbReference type="Pfam" id="PF01397"/>
    </source>
</evidence>
<sequence>METKDEDCLKFINYVVEKFNGGAPAVYPVDLYARLWAVDRLERLGISRFFKTEIKECLDYIYSGQAFESPSPLFNLYRASQVLFPGEKVLEEAREFTYTFLQERLDSNQLLDKWLISKHLPNEIKTGLDIPWYANLPRVEARFYIENYGVDDVWIGKSLYRFPLCPFQYMYGWAWVGLGRFWTEPEPNPKVLVW</sequence>
<evidence type="ECO:0000313" key="2">
    <source>
        <dbReference type="EMBL" id="KAL2517492.1"/>
    </source>
</evidence>
<reference evidence="3" key="1">
    <citation type="submission" date="2024-07" db="EMBL/GenBank/DDBJ databases">
        <title>Two chromosome-level genome assemblies of Korean endemic species Abeliophyllum distichum and Forsythia ovata (Oleaceae).</title>
        <authorList>
            <person name="Jang H."/>
        </authorList>
    </citation>
    <scope>NUCLEOTIDE SEQUENCE [LARGE SCALE GENOMIC DNA]</scope>
</reference>
<organism evidence="2 3">
    <name type="scientific">Abeliophyllum distichum</name>
    <dbReference type="NCBI Taxonomy" id="126358"/>
    <lineage>
        <taxon>Eukaryota</taxon>
        <taxon>Viridiplantae</taxon>
        <taxon>Streptophyta</taxon>
        <taxon>Embryophyta</taxon>
        <taxon>Tracheophyta</taxon>
        <taxon>Spermatophyta</taxon>
        <taxon>Magnoliopsida</taxon>
        <taxon>eudicotyledons</taxon>
        <taxon>Gunneridae</taxon>
        <taxon>Pentapetalae</taxon>
        <taxon>asterids</taxon>
        <taxon>lamiids</taxon>
        <taxon>Lamiales</taxon>
        <taxon>Oleaceae</taxon>
        <taxon>Forsythieae</taxon>
        <taxon>Abeliophyllum</taxon>
    </lineage>
</organism>
<keyword evidence="3" id="KW-1185">Reference proteome</keyword>
<dbReference type="InterPro" id="IPR001906">
    <property type="entry name" value="Terpene_synth_N"/>
</dbReference>
<gene>
    <name evidence="2" type="ORF">Adt_13739</name>
</gene>
<dbReference type="InterPro" id="IPR050148">
    <property type="entry name" value="Terpene_synthase-like"/>
</dbReference>
<accession>A0ABD1TXP5</accession>
<dbReference type="GO" id="GO:0003824">
    <property type="term" value="F:catalytic activity"/>
    <property type="evidence" value="ECO:0007669"/>
    <property type="project" value="UniProtKB-ARBA"/>
</dbReference>
<dbReference type="InterPro" id="IPR036965">
    <property type="entry name" value="Terpene_synth_N_sf"/>
</dbReference>
<dbReference type="Gene3D" id="1.50.10.130">
    <property type="entry name" value="Terpene synthase, N-terminal domain"/>
    <property type="match status" value="2"/>
</dbReference>
<dbReference type="Proteomes" id="UP001604336">
    <property type="component" value="Unassembled WGS sequence"/>
</dbReference>
<name>A0ABD1TXP5_9LAMI</name>
<dbReference type="PANTHER" id="PTHR31739">
    <property type="entry name" value="ENT-COPALYL DIPHOSPHATE SYNTHASE, CHLOROPLASTIC"/>
    <property type="match status" value="1"/>
</dbReference>
<dbReference type="Pfam" id="PF01397">
    <property type="entry name" value="Terpene_synth"/>
    <property type="match status" value="2"/>
</dbReference>